<proteinExistence type="inferred from homology"/>
<feature type="binding site" evidence="13">
    <location>
        <position position="1026"/>
    </location>
    <ligand>
        <name>ATP</name>
        <dbReference type="ChEBI" id="CHEBI:30616"/>
    </ligand>
</feature>
<evidence type="ECO:0000256" key="10">
    <source>
        <dbReference type="ARBA" id="ARBA00023136"/>
    </source>
</evidence>
<feature type="transmembrane region" description="Helical" evidence="15">
    <location>
        <begin position="1249"/>
        <end position="1267"/>
    </location>
</feature>
<dbReference type="GO" id="GO:0006890">
    <property type="term" value="P:retrograde vesicle-mediated transport, Golgi to endoplasmic reticulum"/>
    <property type="evidence" value="ECO:0007669"/>
    <property type="project" value="TreeGrafter"/>
</dbReference>
<comment type="similarity">
    <text evidence="2 15">Belongs to the cation transport ATPase (P-type) (TC 3.A.3) family. Type IV subfamily.</text>
</comment>
<feature type="transmembrane region" description="Helical" evidence="15">
    <location>
        <begin position="1109"/>
        <end position="1131"/>
    </location>
</feature>
<keyword evidence="10 15" id="KW-0472">Membrane</keyword>
<dbReference type="GO" id="GO:0005768">
    <property type="term" value="C:endosome"/>
    <property type="evidence" value="ECO:0007669"/>
    <property type="project" value="TreeGrafter"/>
</dbReference>
<feature type="transmembrane region" description="Helical" evidence="15">
    <location>
        <begin position="443"/>
        <end position="464"/>
    </location>
</feature>
<dbReference type="InterPro" id="IPR018303">
    <property type="entry name" value="ATPase_P-typ_P_site"/>
</dbReference>
<feature type="binding site" evidence="13">
    <location>
        <position position="849"/>
    </location>
    <ligand>
        <name>ATP</name>
        <dbReference type="ChEBI" id="CHEBI:30616"/>
    </ligand>
</feature>
<keyword evidence="8 15" id="KW-1278">Translocase</keyword>
<dbReference type="Gene3D" id="2.70.150.10">
    <property type="entry name" value="Calcium-transporting ATPase, cytoplasmic transduction domain A"/>
    <property type="match status" value="2"/>
</dbReference>
<dbReference type="EMBL" id="UIVS01000002">
    <property type="protein sequence ID" value="SVP91212.1"/>
    <property type="molecule type" value="Genomic_DNA"/>
</dbReference>
<keyword evidence="3 15" id="KW-0812">Transmembrane</keyword>
<dbReference type="GO" id="GO:0045332">
    <property type="term" value="P:phospholipid translocation"/>
    <property type="evidence" value="ECO:0007669"/>
    <property type="project" value="TreeGrafter"/>
</dbReference>
<dbReference type="InterPro" id="IPR023214">
    <property type="entry name" value="HAD_sf"/>
</dbReference>
<evidence type="ECO:0000256" key="11">
    <source>
        <dbReference type="ARBA" id="ARBA00034036"/>
    </source>
</evidence>
<reference evidence="18" key="1">
    <citation type="submission" date="2018-07" db="EMBL/GenBank/DDBJ databases">
        <authorList>
            <person name="Quirk P.G."/>
            <person name="Krulwich T.A."/>
        </authorList>
    </citation>
    <scope>NUCLEOTIDE SEQUENCE</scope>
    <source>
        <strain evidence="18">Anand</strain>
    </source>
</reference>
<feature type="binding site" evidence="14">
    <location>
        <position position="1022"/>
    </location>
    <ligand>
        <name>Mg(2+)</name>
        <dbReference type="ChEBI" id="CHEBI:18420"/>
    </ligand>
</feature>
<dbReference type="EC" id="7.6.2.1" evidence="15"/>
<feature type="transmembrane region" description="Helical" evidence="15">
    <location>
        <begin position="417"/>
        <end position="437"/>
    </location>
</feature>
<evidence type="ECO:0000313" key="18">
    <source>
        <dbReference type="EMBL" id="SVP90691.1"/>
    </source>
</evidence>
<dbReference type="Pfam" id="PF16212">
    <property type="entry name" value="PhoLip_ATPase_C"/>
    <property type="match status" value="1"/>
</dbReference>
<dbReference type="Pfam" id="PF16209">
    <property type="entry name" value="PhoLip_ATPase_N"/>
    <property type="match status" value="1"/>
</dbReference>
<feature type="binding site" evidence="13">
    <location>
        <position position="1025"/>
    </location>
    <ligand>
        <name>ATP</name>
        <dbReference type="ChEBI" id="CHEBI:30616"/>
    </ligand>
</feature>
<feature type="binding site" evidence="13">
    <location>
        <position position="672"/>
    </location>
    <ligand>
        <name>ATP</name>
        <dbReference type="ChEBI" id="CHEBI:30616"/>
    </ligand>
</feature>
<dbReference type="InterPro" id="IPR032630">
    <property type="entry name" value="P_typ_ATPase_c"/>
</dbReference>
<dbReference type="SFLD" id="SFLDS00003">
    <property type="entry name" value="Haloacid_Dehalogenase"/>
    <property type="match status" value="1"/>
</dbReference>
<dbReference type="PROSITE" id="PS00154">
    <property type="entry name" value="ATPASE_E1_E2"/>
    <property type="match status" value="1"/>
</dbReference>
<dbReference type="InterPro" id="IPR032631">
    <property type="entry name" value="P-type_ATPase_N"/>
</dbReference>
<dbReference type="NCBIfam" id="TIGR01494">
    <property type="entry name" value="ATPase_P-type"/>
    <property type="match status" value="2"/>
</dbReference>
<dbReference type="SUPFAM" id="SSF56784">
    <property type="entry name" value="HAD-like"/>
    <property type="match status" value="2"/>
</dbReference>
<comment type="subcellular location">
    <subcellularLocation>
        <location evidence="1 15">Membrane</location>
        <topology evidence="1 15">Multi-pass membrane protein</topology>
    </subcellularLocation>
</comment>
<dbReference type="GO" id="GO:0005524">
    <property type="term" value="F:ATP binding"/>
    <property type="evidence" value="ECO:0007669"/>
    <property type="project" value="UniProtKB-UniRule"/>
</dbReference>
<dbReference type="SUPFAM" id="SSF81665">
    <property type="entry name" value="Calcium ATPase, transmembrane domain M"/>
    <property type="match status" value="1"/>
</dbReference>
<feature type="domain" description="P-type ATPase C-terminal" evidence="17">
    <location>
        <begin position="1049"/>
        <end position="1276"/>
    </location>
</feature>
<dbReference type="InterPro" id="IPR023299">
    <property type="entry name" value="ATPase_P-typ_cyto_dom_N"/>
</dbReference>
<evidence type="ECO:0000256" key="15">
    <source>
        <dbReference type="RuleBase" id="RU362033"/>
    </source>
</evidence>
<evidence type="ECO:0000256" key="6">
    <source>
        <dbReference type="ARBA" id="ARBA00022840"/>
    </source>
</evidence>
<dbReference type="EMBL" id="UIVT01000002">
    <property type="protein sequence ID" value="SVP90691.1"/>
    <property type="molecule type" value="Genomic_DNA"/>
</dbReference>
<sequence>MKGLEEKINDNEWLLYNLERPATLKDRMTFYTHTRFNRRPYKSIRCISNKGGTLPKLFLYNGLVNSKYNFFTFVPLVLYSQFRVFINLFYLSMCLSQLIPILRVESPIVHLFPLSLVVAVCMIKEGIEDYKRHVRDREHNTQKFSVYQKDEYIDVSAERLKLGQLITLKQGQRVPADLLLLKTSDPNGASFVRTDQLDGETDWKLKRAVATTQAMSNLKDILGLYSVATVEEPRDDFYNFTGKICFYHTTKAVDQSDQLENGENLVNLKENPKVDQETNDEVNNTPEDTVVNNLENMSNEFLKKDVPGNISGDNIFERSGIDSTFNEFNIEDSITSSKMNRTFRSKSFKKSKSSDMEKKIEGKKIVESLNVDNIVWMNSIVASGTIHGLTIYIGKDARACLNSKRAKIKYGLFEKELNRLFIVLILIMLVMCVLMLSPSGFMSMWYVTFLKYLLLFSTIVPLSLRISLEIAKYVYNRGIVMDKKIPNTMPRTTMIPEELGRINYLLTDKTGTLTQNVISLEKLYITRGYYTNEDVEIIKDKISNTPNTSTPSNASSSSSANTMLCEGSELVIINNNKLNDNLENRLYLSLLSLAVCHNVRPVPESNTAPDSSDQLNNDIDINTGLDNNGKEYNIVDSLQNSNIDSIVDSVMESVMEDEFESDMDFQGSSPDEIALVRFANQCNVKLVERDDYKMVLMVNGSPLNLRILFMIPFSSETKRMGIIVEDECGHKHFFLKGAEVVVIPMLLPRGSVWLSEECDNLARMGLRTLVFAYRSISDSEYSNFVQKYNEANLSLYDRVKKIRKVTGTLEHGMLLVGLTGVRDKLQRNVGSTLESLKNADIKIWMLTGDKIDTAKCVAISSGMIQRNNSIFQISVDKLKQITPDSGGAALVVGSGPPISELIEYINNFNTDENNEIDAITMFNSHLNSVMKVITYELNTFIMGPVNKTLLILDSFVINISINNCFIGDNAEYNSAFKALKRLFVKSLLLANNILFCRCTPQMKADIVKLLKSENKIVCSIGDGDNDVPMISEANVGIGIVGKEGLQASLSSDYSLVEFSHIKRLLLWHGRNSYKRSSTMSNFLIHRGVIISVMQAIFSTIYYFMPIAFFQGWLLVGFTSYYNMIPIFCLVLDEEISEEDVMLFPELYVELKKGRELNIKTFLIWIWISIFQGAILMVGAIILFENSLVSLISIGCTSLFLLEILNLISELHHWHRLTIIGLVCTCIVYFYSLLVFRNNFDMEFIARKSFFWKVIAISMLGWLPIYFIKFLTKILKPPQYIKLIVT</sequence>
<evidence type="ECO:0000259" key="16">
    <source>
        <dbReference type="Pfam" id="PF16209"/>
    </source>
</evidence>
<dbReference type="InterPro" id="IPR001757">
    <property type="entry name" value="P_typ_ATPase"/>
</dbReference>
<name>A0A3B0N3C5_THEAN</name>
<feature type="transmembrane region" description="Helical" evidence="15">
    <location>
        <begin position="1083"/>
        <end position="1103"/>
    </location>
</feature>
<evidence type="ECO:0000256" key="7">
    <source>
        <dbReference type="ARBA" id="ARBA00022842"/>
    </source>
</evidence>
<accession>A0A3B0N3C5</accession>
<dbReference type="GO" id="GO:0016887">
    <property type="term" value="F:ATP hydrolysis activity"/>
    <property type="evidence" value="ECO:0007669"/>
    <property type="project" value="InterPro"/>
</dbReference>
<dbReference type="InterPro" id="IPR023298">
    <property type="entry name" value="ATPase_P-typ_TM_dom_sf"/>
</dbReference>
<dbReference type="SFLD" id="SFLDG00002">
    <property type="entry name" value="C1.7:_P-type_atpase_like"/>
    <property type="match status" value="1"/>
</dbReference>
<dbReference type="InterPro" id="IPR036412">
    <property type="entry name" value="HAD-like_sf"/>
</dbReference>
<dbReference type="SFLD" id="SFLDF00027">
    <property type="entry name" value="p-type_atpase"/>
    <property type="match status" value="1"/>
</dbReference>
<feature type="binding site" evidence="13">
    <location>
        <position position="510"/>
    </location>
    <ligand>
        <name>ATP</name>
        <dbReference type="ChEBI" id="CHEBI:30616"/>
    </ligand>
</feature>
<keyword evidence="9 15" id="KW-1133">Transmembrane helix</keyword>
<evidence type="ECO:0000256" key="12">
    <source>
        <dbReference type="PIRSR" id="PIRSR606539-1"/>
    </source>
</evidence>
<evidence type="ECO:0000256" key="1">
    <source>
        <dbReference type="ARBA" id="ARBA00004141"/>
    </source>
</evidence>
<keyword evidence="5 13" id="KW-0547">Nucleotide-binding</keyword>
<feature type="transmembrane region" description="Helical" evidence="15">
    <location>
        <begin position="1161"/>
        <end position="1181"/>
    </location>
</feature>
<evidence type="ECO:0000256" key="3">
    <source>
        <dbReference type="ARBA" id="ARBA00022692"/>
    </source>
</evidence>
<evidence type="ECO:0000256" key="4">
    <source>
        <dbReference type="ARBA" id="ARBA00022723"/>
    </source>
</evidence>
<comment type="cofactor">
    <cofactor evidence="14">
        <name>Mg(2+)</name>
        <dbReference type="ChEBI" id="CHEBI:18420"/>
    </cofactor>
</comment>
<evidence type="ECO:0000256" key="14">
    <source>
        <dbReference type="PIRSR" id="PIRSR606539-3"/>
    </source>
</evidence>
<comment type="catalytic activity">
    <reaction evidence="11 15">
        <text>ATP + H2O + phospholipidSide 1 = ADP + phosphate + phospholipidSide 2.</text>
        <dbReference type="EC" id="7.6.2.1"/>
    </reaction>
</comment>
<dbReference type="GO" id="GO:0005886">
    <property type="term" value="C:plasma membrane"/>
    <property type="evidence" value="ECO:0007669"/>
    <property type="project" value="TreeGrafter"/>
</dbReference>
<keyword evidence="4 14" id="KW-0479">Metal-binding</keyword>
<dbReference type="PANTHER" id="PTHR24092">
    <property type="entry name" value="PROBABLE PHOSPHOLIPID-TRANSPORTING ATPASE"/>
    <property type="match status" value="1"/>
</dbReference>
<evidence type="ECO:0000256" key="8">
    <source>
        <dbReference type="ARBA" id="ARBA00022967"/>
    </source>
</evidence>
<feature type="binding site" evidence="13">
    <location>
        <position position="1003"/>
    </location>
    <ligand>
        <name>ATP</name>
        <dbReference type="ChEBI" id="CHEBI:30616"/>
    </ligand>
</feature>
<feature type="binding site" evidence="13">
    <location>
        <position position="767"/>
    </location>
    <ligand>
        <name>ATP</name>
        <dbReference type="ChEBI" id="CHEBI:30616"/>
    </ligand>
</feature>
<feature type="binding site" evidence="14">
    <location>
        <position position="510"/>
    </location>
    <ligand>
        <name>Mg(2+)</name>
        <dbReference type="ChEBI" id="CHEBI:18420"/>
    </ligand>
</feature>
<feature type="binding site" evidence="13">
    <location>
        <position position="848"/>
    </location>
    <ligand>
        <name>ATP</name>
        <dbReference type="ChEBI" id="CHEBI:30616"/>
    </ligand>
</feature>
<feature type="transmembrane region" description="Helical" evidence="15">
    <location>
        <begin position="1216"/>
        <end position="1237"/>
    </location>
</feature>
<dbReference type="PRINTS" id="PR00119">
    <property type="entry name" value="CATATPASE"/>
</dbReference>
<dbReference type="InterPro" id="IPR008250">
    <property type="entry name" value="ATPase_P-typ_transduc_dom_A_sf"/>
</dbReference>
<protein>
    <recommendedName>
        <fullName evidence="15">Phospholipid-transporting ATPase</fullName>
        <ecNumber evidence="15">7.6.2.1</ecNumber>
    </recommendedName>
</protein>
<feature type="binding site" evidence="13">
    <location>
        <position position="997"/>
    </location>
    <ligand>
        <name>ATP</name>
        <dbReference type="ChEBI" id="CHEBI:30616"/>
    </ligand>
</feature>
<dbReference type="GO" id="GO:0006897">
    <property type="term" value="P:endocytosis"/>
    <property type="evidence" value="ECO:0007669"/>
    <property type="project" value="TreeGrafter"/>
</dbReference>
<dbReference type="InterPro" id="IPR006539">
    <property type="entry name" value="P-type_ATPase_IV"/>
</dbReference>
<dbReference type="SUPFAM" id="SSF81660">
    <property type="entry name" value="Metal cation-transporting ATPase, ATP-binding domain N"/>
    <property type="match status" value="1"/>
</dbReference>
<dbReference type="InterPro" id="IPR044492">
    <property type="entry name" value="P_typ_ATPase_HD_dom"/>
</dbReference>
<keyword evidence="6 13" id="KW-0067">ATP-binding</keyword>
<feature type="binding site" evidence="14">
    <location>
        <position position="1026"/>
    </location>
    <ligand>
        <name>Mg(2+)</name>
        <dbReference type="ChEBI" id="CHEBI:18420"/>
    </ligand>
</feature>
<evidence type="ECO:0000256" key="13">
    <source>
        <dbReference type="PIRSR" id="PIRSR606539-2"/>
    </source>
</evidence>
<evidence type="ECO:0000313" key="19">
    <source>
        <dbReference type="EMBL" id="SVP91212.1"/>
    </source>
</evidence>
<dbReference type="Gene3D" id="3.40.50.1000">
    <property type="entry name" value="HAD superfamily/HAD-like"/>
    <property type="match status" value="2"/>
</dbReference>
<evidence type="ECO:0000256" key="2">
    <source>
        <dbReference type="ARBA" id="ARBA00008109"/>
    </source>
</evidence>
<dbReference type="SUPFAM" id="SSF81653">
    <property type="entry name" value="Calcium ATPase, transduction domain A"/>
    <property type="match status" value="1"/>
</dbReference>
<feature type="binding site" evidence="13">
    <location>
        <position position="509"/>
    </location>
    <ligand>
        <name>ATP</name>
        <dbReference type="ChEBI" id="CHEBI:30616"/>
    </ligand>
</feature>
<dbReference type="GO" id="GO:0140326">
    <property type="term" value="F:ATPase-coupled intramembrane lipid transporter activity"/>
    <property type="evidence" value="ECO:0007669"/>
    <property type="project" value="UniProtKB-EC"/>
</dbReference>
<dbReference type="VEuPathDB" id="PiroplasmaDB:TA14990"/>
<dbReference type="GO" id="GO:0000287">
    <property type="term" value="F:magnesium ion binding"/>
    <property type="evidence" value="ECO:0007669"/>
    <property type="project" value="UniProtKB-UniRule"/>
</dbReference>
<gene>
    <name evidence="18" type="ORF">TAT_000140200</name>
    <name evidence="19" type="ORF">TAV_000140200</name>
</gene>
<feature type="binding site" evidence="13">
    <location>
        <position position="847"/>
    </location>
    <ligand>
        <name>ATP</name>
        <dbReference type="ChEBI" id="CHEBI:30616"/>
    </ligand>
</feature>
<evidence type="ECO:0000256" key="5">
    <source>
        <dbReference type="ARBA" id="ARBA00022741"/>
    </source>
</evidence>
<evidence type="ECO:0000259" key="17">
    <source>
        <dbReference type="Pfam" id="PF16212"/>
    </source>
</evidence>
<feature type="binding site" evidence="13">
    <location>
        <position position="508"/>
    </location>
    <ligand>
        <name>ATP</name>
        <dbReference type="ChEBI" id="CHEBI:30616"/>
    </ligand>
</feature>
<organism evidence="18">
    <name type="scientific">Theileria annulata</name>
    <dbReference type="NCBI Taxonomy" id="5874"/>
    <lineage>
        <taxon>Eukaryota</taxon>
        <taxon>Sar</taxon>
        <taxon>Alveolata</taxon>
        <taxon>Apicomplexa</taxon>
        <taxon>Aconoidasida</taxon>
        <taxon>Piroplasmida</taxon>
        <taxon>Theileriidae</taxon>
        <taxon>Theileria</taxon>
    </lineage>
</organism>
<dbReference type="PANTHER" id="PTHR24092:SF5">
    <property type="entry name" value="PHOSPHOLIPID-TRANSPORTING ATPASE"/>
    <property type="match status" value="1"/>
</dbReference>
<dbReference type="NCBIfam" id="TIGR01652">
    <property type="entry name" value="ATPase-Plipid"/>
    <property type="match status" value="1"/>
</dbReference>
<feature type="binding site" evidence="13">
    <location>
        <position position="736"/>
    </location>
    <ligand>
        <name>ATP</name>
        <dbReference type="ChEBI" id="CHEBI:30616"/>
    </ligand>
</feature>
<evidence type="ECO:0000256" key="9">
    <source>
        <dbReference type="ARBA" id="ARBA00022989"/>
    </source>
</evidence>
<dbReference type="Gene3D" id="3.40.1110.10">
    <property type="entry name" value="Calcium-transporting ATPase, cytoplasmic domain N"/>
    <property type="match status" value="2"/>
</dbReference>
<dbReference type="Gene3D" id="1.20.1110.10">
    <property type="entry name" value="Calcium-transporting ATPase, transmembrane domain"/>
    <property type="match status" value="1"/>
</dbReference>
<feature type="binding site" evidence="14">
    <location>
        <position position="508"/>
    </location>
    <ligand>
        <name>Mg(2+)</name>
        <dbReference type="ChEBI" id="CHEBI:18420"/>
    </ligand>
</feature>
<feature type="binding site" evidence="13">
    <location>
        <position position="713"/>
    </location>
    <ligand>
        <name>ATP</name>
        <dbReference type="ChEBI" id="CHEBI:30616"/>
    </ligand>
</feature>
<keyword evidence="7 14" id="KW-0460">Magnesium</keyword>
<feature type="transmembrane region" description="Helical" evidence="15">
    <location>
        <begin position="108"/>
        <end position="127"/>
    </location>
</feature>
<feature type="active site" description="4-aspartylphosphate intermediate" evidence="12">
    <location>
        <position position="508"/>
    </location>
</feature>
<dbReference type="GO" id="GO:0005802">
    <property type="term" value="C:trans-Golgi network"/>
    <property type="evidence" value="ECO:0007669"/>
    <property type="project" value="TreeGrafter"/>
</dbReference>
<feature type="domain" description="P-type ATPase N-terminal" evidence="16">
    <location>
        <begin position="57"/>
        <end position="108"/>
    </location>
</feature>